<proteinExistence type="predicted"/>
<sequence>MDINVVNEFGETPLHKCIRGKSMECGKFQHLLITNGANVNAKNRSFRTPILDGFRCFGLSLNVIQLMEQYGLVVEKTLCANLLKLAICNLKIDFHPNFIDVPIYFIEKGALLGSQVEENPWKFESVQNDMDKIIKAAEITDEFLNQKEIRSLLTEGGGIGSTGLDRSENFFKILKEKPGSFETFFGAFISWKLPAVSFSTLANAFETREMDWGVKDCETVYTKKREMKRTHDAY</sequence>
<keyword evidence="1" id="KW-0040">ANK repeat</keyword>
<evidence type="ECO:0000313" key="2">
    <source>
        <dbReference type="EMBL" id="CAL8138557.1"/>
    </source>
</evidence>
<dbReference type="Proteomes" id="UP001642540">
    <property type="component" value="Unassembled WGS sequence"/>
</dbReference>
<feature type="repeat" description="ANK" evidence="1">
    <location>
        <begin position="9"/>
        <end position="44"/>
    </location>
</feature>
<evidence type="ECO:0000313" key="3">
    <source>
        <dbReference type="Proteomes" id="UP001642540"/>
    </source>
</evidence>
<keyword evidence="3" id="KW-1185">Reference proteome</keyword>
<dbReference type="InterPro" id="IPR002110">
    <property type="entry name" value="Ankyrin_rpt"/>
</dbReference>
<dbReference type="PROSITE" id="PS50297">
    <property type="entry name" value="ANK_REP_REGION"/>
    <property type="match status" value="1"/>
</dbReference>
<name>A0ABP1RY96_9HEXA</name>
<dbReference type="InterPro" id="IPR036770">
    <property type="entry name" value="Ankyrin_rpt-contain_sf"/>
</dbReference>
<accession>A0ABP1RY96</accession>
<dbReference type="SUPFAM" id="SSF48403">
    <property type="entry name" value="Ankyrin repeat"/>
    <property type="match status" value="1"/>
</dbReference>
<comment type="caution">
    <text evidence="2">The sequence shown here is derived from an EMBL/GenBank/DDBJ whole genome shotgun (WGS) entry which is preliminary data.</text>
</comment>
<organism evidence="2 3">
    <name type="scientific">Orchesella dallaii</name>
    <dbReference type="NCBI Taxonomy" id="48710"/>
    <lineage>
        <taxon>Eukaryota</taxon>
        <taxon>Metazoa</taxon>
        <taxon>Ecdysozoa</taxon>
        <taxon>Arthropoda</taxon>
        <taxon>Hexapoda</taxon>
        <taxon>Collembola</taxon>
        <taxon>Entomobryomorpha</taxon>
        <taxon>Entomobryoidea</taxon>
        <taxon>Orchesellidae</taxon>
        <taxon>Orchesellinae</taxon>
        <taxon>Orchesella</taxon>
    </lineage>
</organism>
<dbReference type="Gene3D" id="1.25.40.20">
    <property type="entry name" value="Ankyrin repeat-containing domain"/>
    <property type="match status" value="1"/>
</dbReference>
<dbReference type="EMBL" id="CAXLJM020000124">
    <property type="protein sequence ID" value="CAL8138557.1"/>
    <property type="molecule type" value="Genomic_DNA"/>
</dbReference>
<protein>
    <submittedName>
        <fullName evidence="2">Uncharacterized protein</fullName>
    </submittedName>
</protein>
<evidence type="ECO:0000256" key="1">
    <source>
        <dbReference type="PROSITE-ProRule" id="PRU00023"/>
    </source>
</evidence>
<gene>
    <name evidence="2" type="ORF">ODALV1_LOCUS27421</name>
</gene>
<dbReference type="PROSITE" id="PS50088">
    <property type="entry name" value="ANK_REPEAT"/>
    <property type="match status" value="1"/>
</dbReference>
<reference evidence="2 3" key="1">
    <citation type="submission" date="2024-08" db="EMBL/GenBank/DDBJ databases">
        <authorList>
            <person name="Cucini C."/>
            <person name="Frati F."/>
        </authorList>
    </citation>
    <scope>NUCLEOTIDE SEQUENCE [LARGE SCALE GENOMIC DNA]</scope>
</reference>